<accession>A0ABP8EZT7</accession>
<dbReference type="InterPro" id="IPR036388">
    <property type="entry name" value="WH-like_DNA-bd_sf"/>
</dbReference>
<name>A0ABP8EZT7_9MYCO</name>
<dbReference type="Proteomes" id="UP001501417">
    <property type="component" value="Unassembled WGS sequence"/>
</dbReference>
<feature type="domain" description="Helix-turn-helix" evidence="1">
    <location>
        <begin position="16"/>
        <end position="63"/>
    </location>
</feature>
<dbReference type="SUPFAM" id="SSF46955">
    <property type="entry name" value="Putative DNA-binding domain"/>
    <property type="match status" value="1"/>
</dbReference>
<evidence type="ECO:0000313" key="2">
    <source>
        <dbReference type="EMBL" id="GAA4290904.1"/>
    </source>
</evidence>
<protein>
    <recommendedName>
        <fullName evidence="1">Helix-turn-helix domain-containing protein</fullName>
    </recommendedName>
</protein>
<dbReference type="Pfam" id="PF12728">
    <property type="entry name" value="HTH_17"/>
    <property type="match status" value="1"/>
</dbReference>
<evidence type="ECO:0000259" key="1">
    <source>
        <dbReference type="Pfam" id="PF12728"/>
    </source>
</evidence>
<gene>
    <name evidence="2" type="ORF">GCM10023161_36380</name>
</gene>
<dbReference type="Gene3D" id="1.10.10.10">
    <property type="entry name" value="Winged helix-like DNA-binding domain superfamily/Winged helix DNA-binding domain"/>
    <property type="match status" value="1"/>
</dbReference>
<comment type="caution">
    <text evidence="2">The sequence shown here is derived from an EMBL/GenBank/DDBJ whole genome shotgun (WGS) entry which is preliminary data.</text>
</comment>
<dbReference type="EMBL" id="BAABGF010000042">
    <property type="protein sequence ID" value="GAA4290904.1"/>
    <property type="molecule type" value="Genomic_DNA"/>
</dbReference>
<organism evidence="2 3">
    <name type="scientific">Mycobacterium paraffinicum</name>
    <dbReference type="NCBI Taxonomy" id="53378"/>
    <lineage>
        <taxon>Bacteria</taxon>
        <taxon>Bacillati</taxon>
        <taxon>Actinomycetota</taxon>
        <taxon>Actinomycetes</taxon>
        <taxon>Mycobacteriales</taxon>
        <taxon>Mycobacteriaceae</taxon>
        <taxon>Mycobacterium</taxon>
    </lineage>
</organism>
<dbReference type="RefSeq" id="WP_264044377.1">
    <property type="nucleotide sequence ID" value="NZ_BAABGF010000042.1"/>
</dbReference>
<proteinExistence type="predicted"/>
<dbReference type="InterPro" id="IPR041657">
    <property type="entry name" value="HTH_17"/>
</dbReference>
<evidence type="ECO:0000313" key="3">
    <source>
        <dbReference type="Proteomes" id="UP001501417"/>
    </source>
</evidence>
<reference evidence="3" key="1">
    <citation type="journal article" date="2019" name="Int. J. Syst. Evol. Microbiol.">
        <title>The Global Catalogue of Microorganisms (GCM) 10K type strain sequencing project: providing services to taxonomists for standard genome sequencing and annotation.</title>
        <authorList>
            <consortium name="The Broad Institute Genomics Platform"/>
            <consortium name="The Broad Institute Genome Sequencing Center for Infectious Disease"/>
            <person name="Wu L."/>
            <person name="Ma J."/>
        </authorList>
    </citation>
    <scope>NUCLEOTIDE SEQUENCE [LARGE SCALE GENOMIC DNA]</scope>
    <source>
        <strain evidence="3">JCM 17782</strain>
    </source>
</reference>
<sequence>MSELPAGTAGIAVAAREAAPLLRVTEQTLKRWRSQGVGPVYCRITGGRVRYRVADLDAWLQEHSVRPGASPPQQD</sequence>
<dbReference type="InterPro" id="IPR009061">
    <property type="entry name" value="DNA-bd_dom_put_sf"/>
</dbReference>
<keyword evidence="3" id="KW-1185">Reference proteome</keyword>